<evidence type="ECO:0000313" key="1">
    <source>
        <dbReference type="EMBL" id="WYF43757.1"/>
    </source>
</evidence>
<proteinExistence type="predicted"/>
<dbReference type="AlphaFoldDB" id="A0AAU6Q074"/>
<accession>A0AAU6Q074</accession>
<name>A0AAU6Q074_9DEIO</name>
<protein>
    <submittedName>
        <fullName evidence="1">Uncharacterized protein</fullName>
    </submittedName>
</protein>
<organism evidence="1">
    <name type="scientific">Deinococcus sp. VB142</name>
    <dbReference type="NCBI Taxonomy" id="3112952"/>
    <lineage>
        <taxon>Bacteria</taxon>
        <taxon>Thermotogati</taxon>
        <taxon>Deinococcota</taxon>
        <taxon>Deinococci</taxon>
        <taxon>Deinococcales</taxon>
        <taxon>Deinococcaceae</taxon>
        <taxon>Deinococcus</taxon>
    </lineage>
</organism>
<dbReference type="EMBL" id="CP149782">
    <property type="protein sequence ID" value="WYF43757.1"/>
    <property type="molecule type" value="Genomic_DNA"/>
</dbReference>
<gene>
    <name evidence="1" type="ORF">WDJ50_10055</name>
</gene>
<dbReference type="RefSeq" id="WP_339094707.1">
    <property type="nucleotide sequence ID" value="NZ_CP149782.1"/>
</dbReference>
<sequence length="167" mass="18659">MTYTQIPLQHISRLHDGDLIHITGIYTRDLEHAVLTAGDKRLQLIGIPFTYIPRQQARVEIWGRLLQGKPPRLHVHDARPVGALAPAPHPSDIGKAGDQLALTVHVRCVGDDQIATTPDGYIYVLLGEELDQRHYSIVGRVISLQPPMLEVTQAVPFTQVAPFTRDW</sequence>
<reference evidence="1" key="1">
    <citation type="submission" date="2024-03" db="EMBL/GenBank/DDBJ databases">
        <title>Deinococcus weizhi sp. nov., isolated from human skin.</title>
        <authorList>
            <person name="Wei Z."/>
            <person name="Tian F."/>
            <person name="Yang C."/>
            <person name="Xin L.T."/>
            <person name="Wen Z.J."/>
            <person name="Lan K.C."/>
            <person name="Yu L."/>
            <person name="Zhe W."/>
            <person name="Dan F.D."/>
            <person name="Jun W."/>
            <person name="Rui Z."/>
            <person name="Yong X.J."/>
            <person name="Ting Y."/>
            <person name="Wei X."/>
            <person name="Xu Z.G."/>
            <person name="Xin Z."/>
            <person name="Dong F.G."/>
            <person name="Ni X.M."/>
            <person name="Zheng M.G."/>
            <person name="Chun Y."/>
            <person name="Qian W.X."/>
        </authorList>
    </citation>
    <scope>NUCLEOTIDE SEQUENCE</scope>
    <source>
        <strain evidence="1">VB142</strain>
    </source>
</reference>